<reference evidence="3" key="1">
    <citation type="submission" date="2009-09" db="EMBL/GenBank/DDBJ databases">
        <title>The complete genome of Nakamurella multipartita DSM 44233.</title>
        <authorList>
            <consortium name="US DOE Joint Genome Institute (JGI-PGF)"/>
            <person name="Lucas S."/>
            <person name="Copeland A."/>
            <person name="Lapidus A."/>
            <person name="Glavina del Rio T."/>
            <person name="Dalin E."/>
            <person name="Tice H."/>
            <person name="Bruce D."/>
            <person name="Goodwin L."/>
            <person name="Pitluck S."/>
            <person name="Kyrpides N."/>
            <person name="Mavromatis K."/>
            <person name="Ivanova N."/>
            <person name="Ovchinnikova G."/>
            <person name="Sims D."/>
            <person name="Meincke L."/>
            <person name="Brettin T."/>
            <person name="Detter J.C."/>
            <person name="Han C."/>
            <person name="Larimer F."/>
            <person name="Land M."/>
            <person name="Hauser L."/>
            <person name="Markowitz V."/>
            <person name="Cheng J.-F."/>
            <person name="Hugenholtz P."/>
            <person name="Woyke T."/>
            <person name="Wu D."/>
            <person name="Klenk H.-P."/>
            <person name="Eisen J.A."/>
        </authorList>
    </citation>
    <scope>NUCLEOTIDE SEQUENCE [LARGE SCALE GENOMIC DNA]</scope>
    <source>
        <strain evidence="3">ATCC 700099 / DSM 44233 / CIP 104796 / JCM 9543 / NBRC 105858 / Y-104</strain>
    </source>
</reference>
<feature type="compositionally biased region" description="Basic and acidic residues" evidence="1">
    <location>
        <begin position="320"/>
        <end position="342"/>
    </location>
</feature>
<organism evidence="2 3">
    <name type="scientific">Nakamurella multipartita (strain ATCC 700099 / DSM 44233 / CIP 104796 / JCM 9543 / NBRC 105858 / Y-104)</name>
    <name type="common">Microsphaera multipartita</name>
    <dbReference type="NCBI Taxonomy" id="479431"/>
    <lineage>
        <taxon>Bacteria</taxon>
        <taxon>Bacillati</taxon>
        <taxon>Actinomycetota</taxon>
        <taxon>Actinomycetes</taxon>
        <taxon>Nakamurellales</taxon>
        <taxon>Nakamurellaceae</taxon>
        <taxon>Nakamurella</taxon>
    </lineage>
</organism>
<gene>
    <name evidence="2" type="ordered locus">Namu_4078</name>
</gene>
<evidence type="ECO:0000313" key="2">
    <source>
        <dbReference type="EMBL" id="ACV80368.1"/>
    </source>
</evidence>
<feature type="compositionally biased region" description="Basic and acidic residues" evidence="1">
    <location>
        <begin position="67"/>
        <end position="112"/>
    </location>
</feature>
<keyword evidence="3" id="KW-1185">Reference proteome</keyword>
<reference evidence="2 3" key="2">
    <citation type="journal article" date="2010" name="Stand. Genomic Sci.">
        <title>Complete genome sequence of Nakamurella multipartita type strain (Y-104).</title>
        <authorList>
            <person name="Tice H."/>
            <person name="Mayilraj S."/>
            <person name="Sims D."/>
            <person name="Lapidus A."/>
            <person name="Nolan M."/>
            <person name="Lucas S."/>
            <person name="Glavina Del Rio T."/>
            <person name="Copeland A."/>
            <person name="Cheng J.F."/>
            <person name="Meincke L."/>
            <person name="Bruce D."/>
            <person name="Goodwin L."/>
            <person name="Pitluck S."/>
            <person name="Ivanova N."/>
            <person name="Mavromatis K."/>
            <person name="Ovchinnikova G."/>
            <person name="Pati A."/>
            <person name="Chen A."/>
            <person name="Palaniappan K."/>
            <person name="Land M."/>
            <person name="Hauser L."/>
            <person name="Chang Y.J."/>
            <person name="Jeffries C.D."/>
            <person name="Detter J.C."/>
            <person name="Brettin T."/>
            <person name="Rohde M."/>
            <person name="Goker M."/>
            <person name="Bristow J."/>
            <person name="Eisen J.A."/>
            <person name="Markowitz V."/>
            <person name="Hugenholtz P."/>
            <person name="Kyrpides N.C."/>
            <person name="Klenk H.P."/>
            <person name="Chen F."/>
        </authorList>
    </citation>
    <scope>NUCLEOTIDE SEQUENCE [LARGE SCALE GENOMIC DNA]</scope>
    <source>
        <strain evidence="3">ATCC 700099 / DSM 44233 / CIP 104796 / JCM 9543 / NBRC 105858 / Y-104</strain>
    </source>
</reference>
<feature type="compositionally biased region" description="Basic and acidic residues" evidence="1">
    <location>
        <begin position="119"/>
        <end position="134"/>
    </location>
</feature>
<feature type="compositionally biased region" description="Basic and acidic residues" evidence="1">
    <location>
        <begin position="218"/>
        <end position="236"/>
    </location>
</feature>
<dbReference type="AlphaFoldDB" id="C8XHR5"/>
<dbReference type="Proteomes" id="UP000002218">
    <property type="component" value="Chromosome"/>
</dbReference>
<evidence type="ECO:0000313" key="3">
    <source>
        <dbReference type="Proteomes" id="UP000002218"/>
    </source>
</evidence>
<feature type="compositionally biased region" description="Basic and acidic residues" evidence="1">
    <location>
        <begin position="147"/>
        <end position="180"/>
    </location>
</feature>
<feature type="compositionally biased region" description="Basic residues" evidence="1">
    <location>
        <begin position="258"/>
        <end position="270"/>
    </location>
</feature>
<feature type="compositionally biased region" description="Basic and acidic residues" evidence="1">
    <location>
        <begin position="1"/>
        <end position="17"/>
    </location>
</feature>
<dbReference type="HOGENOM" id="CLU_810927_0_0_11"/>
<accession>C8XHR5</accession>
<evidence type="ECO:0000256" key="1">
    <source>
        <dbReference type="SAM" id="MobiDB-lite"/>
    </source>
</evidence>
<dbReference type="KEGG" id="nml:Namu_4078"/>
<sequence>MGDHRTGDRPDEGGHHRADGHRRTGCGPGRTAGPRTHDPHRDGHPGGADPNTDVGHRSTGSDPGTTGDHRTGDHPDEDVPHRDGDHLRTGCDPGRTADLRPDDHHRDGDRPADCGLGRGVDRPADHDRRGRGRPEGGSPTSAAGSRGGRDRGDRGRRTAARRDRGGHRRPDIRIRNDRRGRGTPTAHVAPRGDPRPVGSAADRGHPGCGCPGPADPGPRIDAHSVRRCCGRWDRSNARTPASAHAKRDVGTVRPTRNCPKRNHRSTRRGHPPGPGSRHGHRAGPSGRTGHDPARIAVRRCPGRCAGHRNPGCGGSPPSASDRDRRRSAAASRDGRRNARDRS</sequence>
<feature type="region of interest" description="Disordered" evidence="1">
    <location>
        <begin position="1"/>
        <end position="342"/>
    </location>
</feature>
<proteinExistence type="predicted"/>
<name>C8XHR5_NAKMY</name>
<protein>
    <submittedName>
        <fullName evidence="2">LigA</fullName>
    </submittedName>
</protein>
<dbReference type="EMBL" id="CP001737">
    <property type="protein sequence ID" value="ACV80368.1"/>
    <property type="molecule type" value="Genomic_DNA"/>
</dbReference>
<dbReference type="InParanoid" id="C8XHR5"/>
<feature type="compositionally biased region" description="Basic and acidic residues" evidence="1">
    <location>
        <begin position="35"/>
        <end position="44"/>
    </location>
</feature>